<gene>
    <name evidence="3" type="ORF">DV701_04915</name>
</gene>
<reference evidence="3 4" key="1">
    <citation type="submission" date="2018-07" db="EMBL/GenBank/DDBJ databases">
        <title>Complete genome sequencing of Ornithinimicrobium sp. AMA3305.</title>
        <authorList>
            <person name="Bae J.-W."/>
        </authorList>
    </citation>
    <scope>NUCLEOTIDE SEQUENCE [LARGE SCALE GENOMIC DNA]</scope>
    <source>
        <strain evidence="3 4">AMA3305</strain>
    </source>
</reference>
<name>A0A345NKJ2_9MICO</name>
<dbReference type="KEGG" id="orn:DV701_04915"/>
<dbReference type="Gene3D" id="3.30.420.610">
    <property type="entry name" value="LOTUS domain-like"/>
    <property type="match status" value="1"/>
</dbReference>
<dbReference type="EMBL" id="CP031229">
    <property type="protein sequence ID" value="AXH95550.1"/>
    <property type="molecule type" value="Genomic_DNA"/>
</dbReference>
<evidence type="ECO:0000256" key="1">
    <source>
        <dbReference type="SAM" id="MobiDB-lite"/>
    </source>
</evidence>
<dbReference type="Pfam" id="PF12872">
    <property type="entry name" value="OST-HTH"/>
    <property type="match status" value="1"/>
</dbReference>
<sequence>MENDTSSTRIAVLIDADNVSAKHAGAVLEELATYGIPTVKRAYGDWTTTQLTSWKSELLRHAIQPIQQFANTIGKNSTDSALIIDAMDLLWQGNVDAFALVSSDSDFTRLATRLRESGKRVFGLGRRKTPESLRRAVDQFIFLEVIQEQDRAAEQHVAGVSEDTGEGAADETATDDPASSRINLQSALTKAINATSGDDSWSTLSQVGQHLNRTHADFDPRDFGHAKLSSLVDEQPYLETRTEGSRRQVRLRQKRTAKAAGTKAASSKAVATKTGTATKKAGTTKAAGSGRAGPAAGAGAGR</sequence>
<dbReference type="InterPro" id="IPR025605">
    <property type="entry name" value="OST-HTH/LOTUS_dom"/>
</dbReference>
<feature type="region of interest" description="Disordered" evidence="1">
    <location>
        <begin position="154"/>
        <end position="179"/>
    </location>
</feature>
<proteinExistence type="predicted"/>
<dbReference type="PROSITE" id="PS51644">
    <property type="entry name" value="HTH_OST"/>
    <property type="match status" value="1"/>
</dbReference>
<dbReference type="PANTHER" id="PTHR35811">
    <property type="entry name" value="SLR1870 PROTEIN"/>
    <property type="match status" value="1"/>
</dbReference>
<feature type="compositionally biased region" description="Acidic residues" evidence="1">
    <location>
        <begin position="163"/>
        <end position="174"/>
    </location>
</feature>
<dbReference type="RefSeq" id="WP_114927315.1">
    <property type="nucleotide sequence ID" value="NZ_CP031229.1"/>
</dbReference>
<evidence type="ECO:0000313" key="4">
    <source>
        <dbReference type="Proteomes" id="UP000253790"/>
    </source>
</evidence>
<organism evidence="3 4">
    <name type="scientific">Ornithinimicrobium avium</name>
    <dbReference type="NCBI Taxonomy" id="2283195"/>
    <lineage>
        <taxon>Bacteria</taxon>
        <taxon>Bacillati</taxon>
        <taxon>Actinomycetota</taxon>
        <taxon>Actinomycetes</taxon>
        <taxon>Micrococcales</taxon>
        <taxon>Ornithinimicrobiaceae</taxon>
        <taxon>Ornithinimicrobium</taxon>
    </lineage>
</organism>
<keyword evidence="4" id="KW-1185">Reference proteome</keyword>
<evidence type="ECO:0000313" key="3">
    <source>
        <dbReference type="EMBL" id="AXH95550.1"/>
    </source>
</evidence>
<dbReference type="PANTHER" id="PTHR35811:SF1">
    <property type="entry name" value="HTH OST-TYPE DOMAIN-CONTAINING PROTEIN"/>
    <property type="match status" value="1"/>
</dbReference>
<dbReference type="AlphaFoldDB" id="A0A345NKJ2"/>
<dbReference type="InterPro" id="IPR021139">
    <property type="entry name" value="NYN"/>
</dbReference>
<dbReference type="Proteomes" id="UP000253790">
    <property type="component" value="Chromosome"/>
</dbReference>
<feature type="compositionally biased region" description="Low complexity" evidence="1">
    <location>
        <begin position="258"/>
        <end position="295"/>
    </location>
</feature>
<evidence type="ECO:0000259" key="2">
    <source>
        <dbReference type="PROSITE" id="PS51644"/>
    </source>
</evidence>
<feature type="region of interest" description="Disordered" evidence="1">
    <location>
        <begin position="237"/>
        <end position="302"/>
    </location>
</feature>
<accession>A0A345NKJ2</accession>
<dbReference type="Pfam" id="PF01936">
    <property type="entry name" value="NYN"/>
    <property type="match status" value="1"/>
</dbReference>
<feature type="domain" description="HTH OST-type" evidence="2">
    <location>
        <begin position="180"/>
        <end position="255"/>
    </location>
</feature>
<feature type="compositionally biased region" description="Basic residues" evidence="1">
    <location>
        <begin position="247"/>
        <end position="257"/>
    </location>
</feature>
<dbReference type="CDD" id="cd11297">
    <property type="entry name" value="PIN_LabA-like_N_1"/>
    <property type="match status" value="1"/>
</dbReference>
<dbReference type="InterPro" id="IPR041966">
    <property type="entry name" value="LOTUS-like"/>
</dbReference>
<dbReference type="OrthoDB" id="2379772at2"/>
<dbReference type="GO" id="GO:0004540">
    <property type="term" value="F:RNA nuclease activity"/>
    <property type="evidence" value="ECO:0007669"/>
    <property type="project" value="InterPro"/>
</dbReference>
<dbReference type="CDD" id="cd10146">
    <property type="entry name" value="LabA_like_C"/>
    <property type="match status" value="1"/>
</dbReference>
<protein>
    <submittedName>
        <fullName evidence="3">NYN domain-containing protein</fullName>
    </submittedName>
</protein>
<dbReference type="Gene3D" id="3.40.50.1010">
    <property type="entry name" value="5'-nuclease"/>
    <property type="match status" value="1"/>
</dbReference>